<evidence type="ECO:0000259" key="6">
    <source>
        <dbReference type="Pfam" id="PF05175"/>
    </source>
</evidence>
<dbReference type="CDD" id="cd02440">
    <property type="entry name" value="AdoMet_MTases"/>
    <property type="match status" value="1"/>
</dbReference>
<dbReference type="HAMAP" id="MF_02126">
    <property type="entry name" value="RF_methyltr_PrmC"/>
    <property type="match status" value="1"/>
</dbReference>
<dbReference type="SUPFAM" id="SSF53335">
    <property type="entry name" value="S-adenosyl-L-methionine-dependent methyltransferases"/>
    <property type="match status" value="1"/>
</dbReference>
<keyword evidence="2" id="KW-0489">Methyltransferase</keyword>
<dbReference type="Pfam" id="PF05175">
    <property type="entry name" value="MTS"/>
    <property type="match status" value="1"/>
</dbReference>
<proteinExistence type="inferred from homology"/>
<dbReference type="PANTHER" id="PTHR18895">
    <property type="entry name" value="HEMK METHYLTRANSFERASE"/>
    <property type="match status" value="1"/>
</dbReference>
<dbReference type="Pfam" id="PF17827">
    <property type="entry name" value="PrmC_N"/>
    <property type="match status" value="1"/>
</dbReference>
<protein>
    <recommendedName>
        <fullName evidence="1">peptide chain release factor N(5)-glutamine methyltransferase</fullName>
        <ecNumber evidence="1">2.1.1.297</ecNumber>
    </recommendedName>
</protein>
<dbReference type="EC" id="2.1.1.297" evidence="1"/>
<dbReference type="PANTHER" id="PTHR18895:SF74">
    <property type="entry name" value="MTRF1L RELEASE FACTOR GLUTAMINE METHYLTRANSFERASE"/>
    <property type="match status" value="1"/>
</dbReference>
<dbReference type="AlphaFoldDB" id="A0A0F9VPU1"/>
<dbReference type="InterPro" id="IPR029063">
    <property type="entry name" value="SAM-dependent_MTases_sf"/>
</dbReference>
<dbReference type="InterPro" id="IPR050320">
    <property type="entry name" value="N5-glutamine_MTase"/>
</dbReference>
<organism evidence="8">
    <name type="scientific">marine sediment metagenome</name>
    <dbReference type="NCBI Taxonomy" id="412755"/>
    <lineage>
        <taxon>unclassified sequences</taxon>
        <taxon>metagenomes</taxon>
        <taxon>ecological metagenomes</taxon>
    </lineage>
</organism>
<dbReference type="InterPro" id="IPR004556">
    <property type="entry name" value="HemK-like"/>
</dbReference>
<dbReference type="Gene3D" id="1.10.8.10">
    <property type="entry name" value="DNA helicase RuvA subunit, C-terminal domain"/>
    <property type="match status" value="1"/>
</dbReference>
<gene>
    <name evidence="8" type="ORF">LCGC14_0379900</name>
</gene>
<dbReference type="InterPro" id="IPR007848">
    <property type="entry name" value="Small_mtfrase_dom"/>
</dbReference>
<reference evidence="8" key="1">
    <citation type="journal article" date="2015" name="Nature">
        <title>Complex archaea that bridge the gap between prokaryotes and eukaryotes.</title>
        <authorList>
            <person name="Spang A."/>
            <person name="Saw J.H."/>
            <person name="Jorgensen S.L."/>
            <person name="Zaremba-Niedzwiedzka K."/>
            <person name="Martijn J."/>
            <person name="Lind A.E."/>
            <person name="van Eijk R."/>
            <person name="Schleper C."/>
            <person name="Guy L."/>
            <person name="Ettema T.J."/>
        </authorList>
    </citation>
    <scope>NUCLEOTIDE SEQUENCE</scope>
</reference>
<dbReference type="GO" id="GO:0032259">
    <property type="term" value="P:methylation"/>
    <property type="evidence" value="ECO:0007669"/>
    <property type="project" value="UniProtKB-KW"/>
</dbReference>
<comment type="catalytic activity">
    <reaction evidence="5">
        <text>L-glutaminyl-[peptide chain release factor] + S-adenosyl-L-methionine = N(5)-methyl-L-glutaminyl-[peptide chain release factor] + S-adenosyl-L-homocysteine + H(+)</text>
        <dbReference type="Rhea" id="RHEA:42896"/>
        <dbReference type="Rhea" id="RHEA-COMP:10271"/>
        <dbReference type="Rhea" id="RHEA-COMP:10272"/>
        <dbReference type="ChEBI" id="CHEBI:15378"/>
        <dbReference type="ChEBI" id="CHEBI:30011"/>
        <dbReference type="ChEBI" id="CHEBI:57856"/>
        <dbReference type="ChEBI" id="CHEBI:59789"/>
        <dbReference type="ChEBI" id="CHEBI:61891"/>
        <dbReference type="EC" id="2.1.1.297"/>
    </reaction>
</comment>
<dbReference type="InterPro" id="IPR040758">
    <property type="entry name" value="PrmC_N"/>
</dbReference>
<evidence type="ECO:0000256" key="1">
    <source>
        <dbReference type="ARBA" id="ARBA00012771"/>
    </source>
</evidence>
<dbReference type="NCBIfam" id="TIGR00536">
    <property type="entry name" value="hemK_fam"/>
    <property type="match status" value="1"/>
</dbReference>
<dbReference type="InterPro" id="IPR002052">
    <property type="entry name" value="DNA_methylase_N6_adenine_CS"/>
</dbReference>
<dbReference type="InterPro" id="IPR019874">
    <property type="entry name" value="RF_methyltr_PrmC"/>
</dbReference>
<name>A0A0F9VPU1_9ZZZZ</name>
<evidence type="ECO:0000313" key="8">
    <source>
        <dbReference type="EMBL" id="KKN75486.1"/>
    </source>
</evidence>
<comment type="caution">
    <text evidence="8">The sequence shown here is derived from an EMBL/GenBank/DDBJ whole genome shotgun (WGS) entry which is preliminary data.</text>
</comment>
<evidence type="ECO:0000256" key="5">
    <source>
        <dbReference type="ARBA" id="ARBA00048391"/>
    </source>
</evidence>
<feature type="domain" description="Methyltransferase small" evidence="6">
    <location>
        <begin position="106"/>
        <end position="200"/>
    </location>
</feature>
<accession>A0A0F9VPU1</accession>
<dbReference type="Gene3D" id="3.40.50.150">
    <property type="entry name" value="Vaccinia Virus protein VP39"/>
    <property type="match status" value="1"/>
</dbReference>
<evidence type="ECO:0000256" key="4">
    <source>
        <dbReference type="ARBA" id="ARBA00022691"/>
    </source>
</evidence>
<dbReference type="NCBIfam" id="TIGR03534">
    <property type="entry name" value="RF_mod_PrmC"/>
    <property type="match status" value="1"/>
</dbReference>
<evidence type="ECO:0000256" key="3">
    <source>
        <dbReference type="ARBA" id="ARBA00022679"/>
    </source>
</evidence>
<keyword evidence="4" id="KW-0949">S-adenosyl-L-methionine</keyword>
<dbReference type="GO" id="GO:0102559">
    <property type="term" value="F:peptide chain release factor N(5)-glutamine methyltransferase activity"/>
    <property type="evidence" value="ECO:0007669"/>
    <property type="project" value="UniProtKB-EC"/>
</dbReference>
<dbReference type="GO" id="GO:0003676">
    <property type="term" value="F:nucleic acid binding"/>
    <property type="evidence" value="ECO:0007669"/>
    <property type="project" value="InterPro"/>
</dbReference>
<dbReference type="EMBL" id="LAZR01000309">
    <property type="protein sequence ID" value="KKN75486.1"/>
    <property type="molecule type" value="Genomic_DNA"/>
</dbReference>
<feature type="domain" description="Release factor glutamine methyltransferase N-terminal" evidence="7">
    <location>
        <begin position="11"/>
        <end position="80"/>
    </location>
</feature>
<keyword evidence="3" id="KW-0808">Transferase</keyword>
<sequence>MTEAADRLGPLLRHAIERLRAAQSATPEFDARLLIAECAGLPLGEVHSASALTVSSGGVACLESRLARRLAGEPVHRILGRRAFYEHEFEISPDTLEPRPDTEILVDEARKAMAEIIDRRGECLFADIGTGSGVIAVSLLALFPRSRALAIDISPGALATACRNAEAADVADRMQPVLSDYLAAAGGPLDLVLSNPPYIRSGDIPSLAVDVREHDPLAALDGGEDGLDAYRAIAAGIDAVLRPGGRVIVEIGLGQEDDVAAIFASQGLHLHVCTRDFSGVVRVLSFGREEKPLSEQEGDRASIQC</sequence>
<evidence type="ECO:0000259" key="7">
    <source>
        <dbReference type="Pfam" id="PF17827"/>
    </source>
</evidence>
<evidence type="ECO:0000256" key="2">
    <source>
        <dbReference type="ARBA" id="ARBA00022603"/>
    </source>
</evidence>
<dbReference type="PROSITE" id="PS00092">
    <property type="entry name" value="N6_MTASE"/>
    <property type="match status" value="1"/>
</dbReference>